<evidence type="ECO:0000313" key="2">
    <source>
        <dbReference type="EMBL" id="RVD83740.1"/>
    </source>
</evidence>
<dbReference type="VEuPathDB" id="FungiDB:DFL_005518"/>
<feature type="signal peptide" evidence="1">
    <location>
        <begin position="1"/>
        <end position="17"/>
    </location>
</feature>
<reference evidence="2 3" key="1">
    <citation type="submission" date="2019-01" db="EMBL/GenBank/DDBJ databases">
        <title>Intercellular communication is required for trap formation in the nematode-trapping fungus Duddingtonia flagrans.</title>
        <authorList>
            <person name="Youssar L."/>
            <person name="Wernet V."/>
            <person name="Hensel N."/>
            <person name="Hildebrandt H.-G."/>
            <person name="Fischer R."/>
        </authorList>
    </citation>
    <scope>NUCLEOTIDE SEQUENCE [LARGE SCALE GENOMIC DNA]</scope>
    <source>
        <strain evidence="2 3">CBS H-5679</strain>
    </source>
</reference>
<dbReference type="OrthoDB" id="5336127at2759"/>
<evidence type="ECO:0000256" key="1">
    <source>
        <dbReference type="SAM" id="SignalP"/>
    </source>
</evidence>
<evidence type="ECO:0000313" key="3">
    <source>
        <dbReference type="Proteomes" id="UP000283090"/>
    </source>
</evidence>
<accession>A0A436ZXQ7</accession>
<protein>
    <submittedName>
        <fullName evidence="2">Uncharacterized protein</fullName>
    </submittedName>
</protein>
<dbReference type="GeneID" id="93587829"/>
<sequence length="84" mass="8673">MKFFTVLAVAVLPLAFASPIEIPEALQKRACNNYNAVTACSNACPSVALKACSSCNGNPSCVSACYSARLSQCKACCVAKCATC</sequence>
<keyword evidence="3" id="KW-1185">Reference proteome</keyword>
<dbReference type="EMBL" id="SAEB01000007">
    <property type="protein sequence ID" value="RVD83740.1"/>
    <property type="molecule type" value="Genomic_DNA"/>
</dbReference>
<dbReference type="AlphaFoldDB" id="A0A436ZXQ7"/>
<keyword evidence="1" id="KW-0732">Signal</keyword>
<name>A0A436ZXQ7_ARTFL</name>
<feature type="chain" id="PRO_5019176733" evidence="1">
    <location>
        <begin position="18"/>
        <end position="84"/>
    </location>
</feature>
<organism evidence="2 3">
    <name type="scientific">Arthrobotrys flagrans</name>
    <name type="common">Nematode-trapping fungus</name>
    <name type="synonym">Trichothecium flagrans</name>
    <dbReference type="NCBI Taxonomy" id="97331"/>
    <lineage>
        <taxon>Eukaryota</taxon>
        <taxon>Fungi</taxon>
        <taxon>Dikarya</taxon>
        <taxon>Ascomycota</taxon>
        <taxon>Pezizomycotina</taxon>
        <taxon>Orbiliomycetes</taxon>
        <taxon>Orbiliales</taxon>
        <taxon>Orbiliaceae</taxon>
        <taxon>Arthrobotrys</taxon>
    </lineage>
</organism>
<dbReference type="RefSeq" id="XP_067489284.1">
    <property type="nucleotide sequence ID" value="XM_067634789.1"/>
</dbReference>
<proteinExistence type="predicted"/>
<comment type="caution">
    <text evidence="2">The sequence shown here is derived from an EMBL/GenBank/DDBJ whole genome shotgun (WGS) entry which is preliminary data.</text>
</comment>
<dbReference type="Proteomes" id="UP000283090">
    <property type="component" value="Unassembled WGS sequence"/>
</dbReference>
<gene>
    <name evidence="2" type="ORF">DFL_005518</name>
</gene>